<evidence type="ECO:0000313" key="2">
    <source>
        <dbReference type="Proteomes" id="UP001596288"/>
    </source>
</evidence>
<organism evidence="1 2">
    <name type="scientific">Companilactobacillus huachuanensis</name>
    <dbReference type="NCBI Taxonomy" id="2559914"/>
    <lineage>
        <taxon>Bacteria</taxon>
        <taxon>Bacillati</taxon>
        <taxon>Bacillota</taxon>
        <taxon>Bacilli</taxon>
        <taxon>Lactobacillales</taxon>
        <taxon>Lactobacillaceae</taxon>
        <taxon>Companilactobacillus</taxon>
    </lineage>
</organism>
<keyword evidence="2" id="KW-1185">Reference proteome</keyword>
<accession>A0ABW1RQR5</accession>
<comment type="caution">
    <text evidence="1">The sequence shown here is derived from an EMBL/GenBank/DDBJ whole genome shotgun (WGS) entry which is preliminary data.</text>
</comment>
<evidence type="ECO:0008006" key="3">
    <source>
        <dbReference type="Google" id="ProtNLM"/>
    </source>
</evidence>
<protein>
    <recommendedName>
        <fullName evidence="3">Bacteriocin immunity protein</fullName>
    </recommendedName>
</protein>
<reference evidence="2" key="1">
    <citation type="journal article" date="2019" name="Int. J. Syst. Evol. Microbiol.">
        <title>The Global Catalogue of Microorganisms (GCM) 10K type strain sequencing project: providing services to taxonomists for standard genome sequencing and annotation.</title>
        <authorList>
            <consortium name="The Broad Institute Genomics Platform"/>
            <consortium name="The Broad Institute Genome Sequencing Center for Infectious Disease"/>
            <person name="Wu L."/>
            <person name="Ma J."/>
        </authorList>
    </citation>
    <scope>NUCLEOTIDE SEQUENCE [LARGE SCALE GENOMIC DNA]</scope>
    <source>
        <strain evidence="2">CCM 8927</strain>
    </source>
</reference>
<dbReference type="Proteomes" id="UP001596288">
    <property type="component" value="Unassembled WGS sequence"/>
</dbReference>
<sequence>MVQKAKIIEAMQGFSNELNKAHGNSQTAQFVDESLAELQKSDGVAFTGAFQYFLNRLPVVKLSDDIKFNETEKKMWHEVRSFNDLGNNLWGASL</sequence>
<name>A0ABW1RQR5_9LACO</name>
<proteinExistence type="predicted"/>
<gene>
    <name evidence="1" type="ORF">ACFQAV_13160</name>
</gene>
<evidence type="ECO:0000313" key="1">
    <source>
        <dbReference type="EMBL" id="MFC6177759.1"/>
    </source>
</evidence>
<dbReference type="RefSeq" id="WP_137612563.1">
    <property type="nucleotide sequence ID" value="NZ_BJDF01000037.1"/>
</dbReference>
<dbReference type="EMBL" id="JBHSSF010000046">
    <property type="protein sequence ID" value="MFC6177759.1"/>
    <property type="molecule type" value="Genomic_DNA"/>
</dbReference>